<dbReference type="CDD" id="cd07185">
    <property type="entry name" value="OmpA_C-like"/>
    <property type="match status" value="1"/>
</dbReference>
<dbReference type="InterPro" id="IPR006664">
    <property type="entry name" value="OMP_bac"/>
</dbReference>
<dbReference type="SUPFAM" id="SSF103088">
    <property type="entry name" value="OmpA-like"/>
    <property type="match status" value="1"/>
</dbReference>
<keyword evidence="4" id="KW-0998">Cell outer membrane</keyword>
<keyword evidence="2 7" id="KW-0732">Signal</keyword>
<dbReference type="PANTHER" id="PTHR30329:SF21">
    <property type="entry name" value="LIPOPROTEIN YIAD-RELATED"/>
    <property type="match status" value="1"/>
</dbReference>
<dbReference type="InterPro" id="IPR036737">
    <property type="entry name" value="OmpA-like_sf"/>
</dbReference>
<dbReference type="Gene3D" id="3.30.1330.60">
    <property type="entry name" value="OmpA-like domain"/>
    <property type="match status" value="1"/>
</dbReference>
<evidence type="ECO:0000256" key="7">
    <source>
        <dbReference type="SAM" id="SignalP"/>
    </source>
</evidence>
<evidence type="ECO:0000256" key="5">
    <source>
        <dbReference type="PROSITE-ProRule" id="PRU00473"/>
    </source>
</evidence>
<reference evidence="9 10" key="1">
    <citation type="submission" date="2023-10" db="EMBL/GenBank/DDBJ databases">
        <title>Two novel species belonging to the OM43/NOR5 clade.</title>
        <authorList>
            <person name="Park M."/>
        </authorList>
    </citation>
    <scope>NUCLEOTIDE SEQUENCE [LARGE SCALE GENOMIC DNA]</scope>
    <source>
        <strain evidence="9 10">IMCC43200</strain>
    </source>
</reference>
<dbReference type="InterPro" id="IPR006665">
    <property type="entry name" value="OmpA-like"/>
</dbReference>
<dbReference type="InterPro" id="IPR028974">
    <property type="entry name" value="TSP_type-3_rpt"/>
</dbReference>
<dbReference type="PROSITE" id="PS51257">
    <property type="entry name" value="PROKAR_LIPOPROTEIN"/>
    <property type="match status" value="1"/>
</dbReference>
<evidence type="ECO:0000256" key="2">
    <source>
        <dbReference type="ARBA" id="ARBA00022729"/>
    </source>
</evidence>
<gene>
    <name evidence="9" type="ORF">R0135_08820</name>
</gene>
<dbReference type="Pfam" id="PF00691">
    <property type="entry name" value="OmpA"/>
    <property type="match status" value="1"/>
</dbReference>
<dbReference type="PROSITE" id="PS51123">
    <property type="entry name" value="OMPA_2"/>
    <property type="match status" value="1"/>
</dbReference>
<evidence type="ECO:0000259" key="8">
    <source>
        <dbReference type="PROSITE" id="PS51123"/>
    </source>
</evidence>
<proteinExistence type="predicted"/>
<dbReference type="RefSeq" id="WP_407346453.1">
    <property type="nucleotide sequence ID" value="NZ_CP136864.1"/>
</dbReference>
<dbReference type="InterPro" id="IPR050330">
    <property type="entry name" value="Bact_OuterMem_StrucFunc"/>
</dbReference>
<sequence>MKFTVRLFVLLMAAVLSACSSVKERDYESCIVGSSALGGAIGASGAGAGAVAGVAVGAGVGAVICHLEEPKPMVAAAAAPSDSDGDGVTDDKDRCPGTPAGAEVDMNGCALDSDGDGVADYKDQCANTPAGVKVDMKGCPVKDEVVLTIDRLGFAFDSATLDAKSRSALDAAVAVIKSHSSVKMDVVGYTDTSGPEEYNQKLSERRAQAAVDYLVSKGVAADQLRATGRGEADPVASNDTRDGRERNRRVELVVR</sequence>
<dbReference type="PANTHER" id="PTHR30329">
    <property type="entry name" value="STATOR ELEMENT OF FLAGELLAR MOTOR COMPLEX"/>
    <property type="match status" value="1"/>
</dbReference>
<evidence type="ECO:0000256" key="3">
    <source>
        <dbReference type="ARBA" id="ARBA00023136"/>
    </source>
</evidence>
<organism evidence="9 10">
    <name type="scientific">Congregibacter variabilis</name>
    <dbReference type="NCBI Taxonomy" id="3081200"/>
    <lineage>
        <taxon>Bacteria</taxon>
        <taxon>Pseudomonadati</taxon>
        <taxon>Pseudomonadota</taxon>
        <taxon>Gammaproteobacteria</taxon>
        <taxon>Cellvibrionales</taxon>
        <taxon>Halieaceae</taxon>
        <taxon>Congregibacter</taxon>
    </lineage>
</organism>
<evidence type="ECO:0000313" key="9">
    <source>
        <dbReference type="EMBL" id="WOJ91891.1"/>
    </source>
</evidence>
<evidence type="ECO:0000256" key="1">
    <source>
        <dbReference type="ARBA" id="ARBA00004442"/>
    </source>
</evidence>
<dbReference type="InterPro" id="IPR006690">
    <property type="entry name" value="OMPA-like_CS"/>
</dbReference>
<dbReference type="Pfam" id="PF02412">
    <property type="entry name" value="TSP_3"/>
    <property type="match status" value="2"/>
</dbReference>
<name>A0ABZ0I192_9GAMM</name>
<dbReference type="Proteomes" id="UP001626537">
    <property type="component" value="Chromosome"/>
</dbReference>
<feature type="region of interest" description="Disordered" evidence="6">
    <location>
        <begin position="225"/>
        <end position="255"/>
    </location>
</feature>
<dbReference type="SUPFAM" id="SSF103647">
    <property type="entry name" value="TSP type-3 repeat"/>
    <property type="match status" value="1"/>
</dbReference>
<protein>
    <submittedName>
        <fullName evidence="9">OmpA family protein</fullName>
    </submittedName>
</protein>
<comment type="subcellular location">
    <subcellularLocation>
        <location evidence="1">Cell outer membrane</location>
    </subcellularLocation>
</comment>
<feature type="chain" id="PRO_5045112471" evidence="7">
    <location>
        <begin position="19"/>
        <end position="255"/>
    </location>
</feature>
<feature type="domain" description="OmpA-like" evidence="8">
    <location>
        <begin position="141"/>
        <end position="255"/>
    </location>
</feature>
<keyword evidence="3 5" id="KW-0472">Membrane</keyword>
<dbReference type="PRINTS" id="PR01021">
    <property type="entry name" value="OMPADOMAIN"/>
</dbReference>
<feature type="signal peptide" evidence="7">
    <location>
        <begin position="1"/>
        <end position="18"/>
    </location>
</feature>
<dbReference type="EMBL" id="CP136864">
    <property type="protein sequence ID" value="WOJ91891.1"/>
    <property type="molecule type" value="Genomic_DNA"/>
</dbReference>
<evidence type="ECO:0000256" key="6">
    <source>
        <dbReference type="SAM" id="MobiDB-lite"/>
    </source>
</evidence>
<dbReference type="PRINTS" id="PR01023">
    <property type="entry name" value="NAFLGMOTY"/>
</dbReference>
<feature type="compositionally biased region" description="Basic and acidic residues" evidence="6">
    <location>
        <begin position="239"/>
        <end position="255"/>
    </location>
</feature>
<dbReference type="InterPro" id="IPR003367">
    <property type="entry name" value="Thrombospondin_3-like_rpt"/>
</dbReference>
<accession>A0ABZ0I192</accession>
<dbReference type="PROSITE" id="PS01068">
    <property type="entry name" value="OMPA_1"/>
    <property type="match status" value="1"/>
</dbReference>
<evidence type="ECO:0000256" key="4">
    <source>
        <dbReference type="ARBA" id="ARBA00023237"/>
    </source>
</evidence>
<keyword evidence="10" id="KW-1185">Reference proteome</keyword>
<evidence type="ECO:0000313" key="10">
    <source>
        <dbReference type="Proteomes" id="UP001626537"/>
    </source>
</evidence>